<dbReference type="Proteomes" id="UP000009097">
    <property type="component" value="Unassembled WGS sequence"/>
</dbReference>
<feature type="transmembrane region" description="Helical" evidence="1">
    <location>
        <begin position="123"/>
        <end position="142"/>
    </location>
</feature>
<dbReference type="VEuPathDB" id="FungiDB:FOXG_19633"/>
<dbReference type="GeneID" id="28960339"/>
<dbReference type="AlphaFoldDB" id="A0A0J9V645"/>
<dbReference type="EMBL" id="DS231704">
    <property type="protein sequence ID" value="KNB06316.1"/>
    <property type="molecule type" value="Genomic_DNA"/>
</dbReference>
<keyword evidence="1" id="KW-0472">Membrane</keyword>
<dbReference type="RefSeq" id="XP_018244361.1">
    <property type="nucleotide sequence ID" value="XM_018399894.1"/>
</dbReference>
<organism evidence="2 3">
    <name type="scientific">Fusarium oxysporum f. sp. lycopersici (strain 4287 / CBS 123668 / FGSC 9935 / NRRL 34936)</name>
    <name type="common">Fusarium vascular wilt of tomato</name>
    <dbReference type="NCBI Taxonomy" id="426428"/>
    <lineage>
        <taxon>Eukaryota</taxon>
        <taxon>Fungi</taxon>
        <taxon>Dikarya</taxon>
        <taxon>Ascomycota</taxon>
        <taxon>Pezizomycotina</taxon>
        <taxon>Sordariomycetes</taxon>
        <taxon>Hypocreomycetidae</taxon>
        <taxon>Hypocreales</taxon>
        <taxon>Nectriaceae</taxon>
        <taxon>Fusarium</taxon>
        <taxon>Fusarium oxysporum species complex</taxon>
    </lineage>
</organism>
<gene>
    <name evidence="2" type="ORF">FOXG_19633</name>
</gene>
<feature type="transmembrane region" description="Helical" evidence="1">
    <location>
        <begin position="178"/>
        <end position="196"/>
    </location>
</feature>
<keyword evidence="1" id="KW-1133">Transmembrane helix</keyword>
<proteinExistence type="predicted"/>
<feature type="transmembrane region" description="Helical" evidence="1">
    <location>
        <begin position="596"/>
        <end position="618"/>
    </location>
</feature>
<evidence type="ECO:0000313" key="2">
    <source>
        <dbReference type="EMBL" id="KNB06316.1"/>
    </source>
</evidence>
<reference evidence="2" key="1">
    <citation type="submission" date="2007-04" db="EMBL/GenBank/DDBJ databases">
        <authorList>
            <consortium name="The Broad Institute Genome Sequencing Platform"/>
            <person name="Birren B."/>
            <person name="Lander E."/>
            <person name="Galagan J."/>
            <person name="Nusbaum C."/>
            <person name="Devon K."/>
            <person name="Ma L.-J."/>
            <person name="Jaffe D."/>
            <person name="Butler J."/>
            <person name="Alvarez P."/>
            <person name="Gnerre S."/>
            <person name="Grabherr M."/>
            <person name="Kleber M."/>
            <person name="Mauceli E."/>
            <person name="Brockman W."/>
            <person name="MacCallum I.A."/>
            <person name="Young S."/>
            <person name="LaButti K."/>
            <person name="DeCaprio D."/>
            <person name="Crawford M."/>
            <person name="Koehrsen M."/>
            <person name="Engels R."/>
            <person name="Montgomery P."/>
            <person name="Pearson M."/>
            <person name="Howarth C."/>
            <person name="Larson L."/>
            <person name="White J."/>
            <person name="O'Leary S."/>
            <person name="Kodira C."/>
            <person name="Zeng Q."/>
            <person name="Yandava C."/>
            <person name="Alvarado L."/>
            <person name="Kistler C."/>
            <person name="Shim W.-B."/>
            <person name="Kang S."/>
            <person name="Woloshuk C."/>
        </authorList>
    </citation>
    <scope>NUCLEOTIDE SEQUENCE</scope>
    <source>
        <strain evidence="2">4287</strain>
    </source>
</reference>
<protein>
    <submittedName>
        <fullName evidence="2">Uncharacterized protein</fullName>
    </submittedName>
</protein>
<dbReference type="OrthoDB" id="3692311at2759"/>
<evidence type="ECO:0000313" key="3">
    <source>
        <dbReference type="Proteomes" id="UP000009097"/>
    </source>
</evidence>
<accession>A0A0J9V645</accession>
<sequence length="708" mass="79339">MSYEQVANSLPGETIEIHPIVEHASGTVEPDLLAGKTSIPPDWHQGPRTLRPGVLESVASWSWDILLTLIPACFVGENVPSELYMFDYFFVAYLFLALAIAALRLDNKPTSNNPTGEKVFNLTLLSPTIFPIVFAAITSRFFKNLARWRLEKQQGIKLATLEQIFGSQNFAGAVERFVVVRTQFFVGIIIILTWGLSPIGGQSAARLLTKGRISVRAPGLISYVHPGYQSSWFYDSDERKLRSTAAVDALYTTGLLASPEQKVSPLDVWNLPKIPRWPKNVESHEDRMIDPDSFAKGTETYSSLLGVQIMGLDFVNKEVLYDFTVETSYYDIDCEKPKIGLFINQSYDYFPDPSFGQDPDFDRSNFNLSAMFGYQEENYGTFSSSFAIYISQWNFTDTESPIPPNDLPPSYIQYAALNSKHEFDLFNCIIRPVIVETGILCNSSSSGAMTCRATSQRRVTNINHTLNGLWFDALKSPTKDIISTSLRLAGAKLDIFTLSPTDNYMAGEQYPFSPRLGQDWTQVDIKSFSGRLTTVFNTYWEASLDPFYHTFVDYRSQPPEQYPAHGNLESDNQPPIFNRTEAVVTTLNHVYIVNHGWVTVLMAITLCLEILAVGGLILRGFIQGPDILGFASSLTRENAYMNLPRGGSALDGPKRARSLGNVRVCLADVNPRDEVGYIAFMAVPSPTRSRSTETDSKWLKINSKRQYF</sequence>
<name>A0A0J9V645_FUSO4</name>
<keyword evidence="1" id="KW-0812">Transmembrane</keyword>
<feature type="transmembrane region" description="Helical" evidence="1">
    <location>
        <begin position="83"/>
        <end position="103"/>
    </location>
</feature>
<evidence type="ECO:0000256" key="1">
    <source>
        <dbReference type="SAM" id="Phobius"/>
    </source>
</evidence>
<reference evidence="2" key="2">
    <citation type="journal article" date="2010" name="Nature">
        <title>Comparative genomics reveals mobile pathogenicity chromosomes in Fusarium.</title>
        <authorList>
            <person name="Ma L.J."/>
            <person name="van der Does H.C."/>
            <person name="Borkovich K.A."/>
            <person name="Coleman J.J."/>
            <person name="Daboussi M.J."/>
            <person name="Di Pietro A."/>
            <person name="Dufresne M."/>
            <person name="Freitag M."/>
            <person name="Grabherr M."/>
            <person name="Henrissat B."/>
            <person name="Houterman P.M."/>
            <person name="Kang S."/>
            <person name="Shim W.B."/>
            <person name="Woloshuk C."/>
            <person name="Xie X."/>
            <person name="Xu J.R."/>
            <person name="Antoniw J."/>
            <person name="Baker S.E."/>
            <person name="Bluhm B.H."/>
            <person name="Breakspear A."/>
            <person name="Brown D.W."/>
            <person name="Butchko R.A."/>
            <person name="Chapman S."/>
            <person name="Coulson R."/>
            <person name="Coutinho P.M."/>
            <person name="Danchin E.G."/>
            <person name="Diener A."/>
            <person name="Gale L.R."/>
            <person name="Gardiner D.M."/>
            <person name="Goff S."/>
            <person name="Hammond-Kosack K.E."/>
            <person name="Hilburn K."/>
            <person name="Hua-Van A."/>
            <person name="Jonkers W."/>
            <person name="Kazan K."/>
            <person name="Kodira C.D."/>
            <person name="Koehrsen M."/>
            <person name="Kumar L."/>
            <person name="Lee Y.H."/>
            <person name="Li L."/>
            <person name="Manners J.M."/>
            <person name="Miranda-Saavedra D."/>
            <person name="Mukherjee M."/>
            <person name="Park G."/>
            <person name="Park J."/>
            <person name="Park S.Y."/>
            <person name="Proctor R.H."/>
            <person name="Regev A."/>
            <person name="Ruiz-Roldan M.C."/>
            <person name="Sain D."/>
            <person name="Sakthikumar S."/>
            <person name="Sykes S."/>
            <person name="Schwartz D.C."/>
            <person name="Turgeon B.G."/>
            <person name="Wapinski I."/>
            <person name="Yoder O."/>
            <person name="Young S."/>
            <person name="Zeng Q."/>
            <person name="Zhou S."/>
            <person name="Galagan J."/>
            <person name="Cuomo C.A."/>
            <person name="Kistler H.C."/>
            <person name="Rep M."/>
        </authorList>
    </citation>
    <scope>NUCLEOTIDE SEQUENCE [LARGE SCALE GENOMIC DNA]</scope>
    <source>
        <strain evidence="2">4287</strain>
    </source>
</reference>
<dbReference type="KEGG" id="fox:FOXG_19633"/>